<sequence>MNVCLFDKHTASPLFIMMEAPVTEEERVEDSPQSPADEDVSESLGRFSINQPGARSRPGGGQDQTDQPRLATEDWELQQPGGHLALDFQDSNLSPALSLFRVNSGVEHNFTEYSLFHQSDNEFVPLRAYPDISMASDRFHFQPQDRTTRASECGSLSQHPLAHESILSEDGAISCFSPPQQSLPPGDEGKQEEMVHSRLTANTDKQGVKSRDDGGGSSSREKDPETLTDPLHKLVGEEDEAFFLSKDIPAQYLLQLLKKDVGMPSSSSSAVSSASQPSVRSNASLVQESKSTGVHRSTARREAPPGEASLPQQQTQQQPDRSQTHLSSEVCNITTGSRSTRPDDSSEELHRELLSEAERHSSREAQPINQQQKCPSPPGQRFTPYPAETSQSTQNVIRTNLGDLSQMGPLSAGVERVRREQDLWSSGNQTGIDGSYLGFLPQSQSTPGVFKAPPRSSVKATLGKLSAIESDKENSYQSRAGISALPPAPEPDVHRPDINQRQEEHTSSAKVQSLPSLTYMEKVDAWRANQSSGKTPLFDSLALQGFSGISPKQKAYDAVSETLNRILTEQVRSLQQPPVLSAVSHDVSQSSSAAPSGSSSPRRGEAAGSSPSDKDNTRSAAIPLTSPFCRSQSHSSLSTVVMSVQKEKVKSHTQDDDHHRLSASAQPSPLADLGQFSDVSVERDLTLSSSQESYNSGIKVGTSIGASSVTSLEVDNYAPYWTSKLPSTPPPPGPRELNIEERIPLYLHNLGINQSPSTILTPFAPRGPIREPEFSPTDLSTIKGSIGTPTKSEQPSEGGSPHKGEFSRSSVLSVDSSVSIPFSLDSLGPVASVPERSRRASPPTDAEVIHSKASLPYEDSQSSTVQPSLQQQEDSSLSSGQSAVQLGERFDLESPLQTNRSLAKSGEDFLVSSKALWEIRSLLSQAETVASGGSSATSLAAPRLLSDNDLFHSSRKKTSKLHDSTFSSSATEDPRTRSSLLSTRSSSDSMLTSEKPRQISVGGEGMSSLWQPDHPSTQFQTTAPAAGSTLDVSKSARRAEPEGCSAAPPDNIAPIRPAVVKSPPQHITSTLTEMLGSPEEEEEEEEEEEKTALGDSAQSMSSSSPALEDTDQGAVSDGSSQSSLAVRVAKLLQSEESATAMVSSTPSTTDQEEGRAREWIKLKISGQQCETLELDKEDRRRIEEIKRELLLKYPMKGQLSSDTESSTGSSVGVPRGQDPPHPAPSDANNQLSQPPRELGPDVPDSGEQRQSPRRPETLEAQVRKIAAREGVTLPRTNPQALTSISIATRRRTTSPSPSSSPAPPVSPAPEPLHLTELCTVAVEHQKANMPPAQNQDEAMFEPHGGLYAGKQSLNSPLTSGNQRRRDAVGGHFEEPPPPSQGLNREDEKIKDDDTQSFRRDNELFIQNISASGAHGAETPTGPSRSESPVSTGHISHVHLTLSPKAADHSLATAAARSGHVPPRREFVPLRTHCSSPDEGVGLSSPPEWNIDTREPRRQQRVKRADASDLFRSGVPKGRVASFTPHHRAETSKGTLTGEPPAPVLLPYKPHGSEELFYVPQLEADVSSTGRSDDTTMESSHTGSDDAVPPRFGSEVLGRQDPGLDRGVTIRHVEGIYSKRLKTAATFKMQEPGRRDVSRTPKPEASRRDQGTSPMQFQPVHKGRNCNESGHHLDRSSAPRPGDDVQQRSEPDVPHPISLDQLWQRFCDRWTVEDSRPTRDGEASLLERLERLSRLIHSTRGAIGLEGRREETRRGVGEEAVGGSRKTRQQTSEPTEEKSHSSFTSSVSHASSQSLQLGPAGRDESATSSAASTSVSTVDTARLVRVFGAHRVQHLKSSSSLGRLHDTIHRQKEGREQRRGRQAETETTGTDESSVVADSTSSTSTYTVPSHRGASTSPTAKRNVKLVSKGIQTAGDLEIVRNGTRRHTRDVGTTFPSPHEARAPRQILSSSSSVERGRGGGGERGLTKVQSSHKQRKSKRSPAKPHAKAVSWFISADDLRSEARKENEGEDEEELTWRPSTAWFEAYSRTRPWREPLRQRQVHEDGSRRQSLVRHTEPDPDPRTKTTSSGLTRISLQEALEMRLPHFICRSRQRVKCLALQAEERRLQAVVFTRGRDELLDQRAGRLLHPAGAGQLRRAVPRKEMIQRSKQIYENLPEVKRRREEDRRRAEYRSYRLNAQIYNKVQGNKTFLIIVVVGCARAGSHARRSHDKFSCRFTTGRINNSFYSYSRGVKMKHTTVEHIRCLSHTFSTPGPIL</sequence>
<keyword evidence="3" id="KW-0206">Cytoskeleton</keyword>
<feature type="compositionally biased region" description="Polar residues" evidence="4">
    <location>
        <begin position="285"/>
        <end position="295"/>
    </location>
</feature>
<feature type="compositionally biased region" description="Basic and acidic residues" evidence="4">
    <location>
        <begin position="187"/>
        <end position="196"/>
    </location>
</feature>
<evidence type="ECO:0000256" key="3">
    <source>
        <dbReference type="ARBA" id="ARBA00023212"/>
    </source>
</evidence>
<evidence type="ECO:0000256" key="1">
    <source>
        <dbReference type="ARBA" id="ARBA00004300"/>
    </source>
</evidence>
<accession>A0A6A4TGA6</accession>
<feature type="compositionally biased region" description="Polar residues" evidence="4">
    <location>
        <begin position="777"/>
        <end position="797"/>
    </location>
</feature>
<feature type="compositionally biased region" description="Low complexity" evidence="4">
    <location>
        <begin position="1780"/>
        <end position="1793"/>
    </location>
</feature>
<feature type="region of interest" description="Disordered" evidence="4">
    <location>
        <begin position="854"/>
        <end position="898"/>
    </location>
</feature>
<feature type="compositionally biased region" description="Basic and acidic residues" evidence="4">
    <location>
        <begin position="1490"/>
        <end position="1508"/>
    </location>
</feature>
<feature type="region of interest" description="Disordered" evidence="4">
    <location>
        <begin position="956"/>
        <end position="1156"/>
    </location>
</feature>
<dbReference type="PANTHER" id="PTHR21553">
    <property type="entry name" value="ALMS1-RELATED"/>
    <property type="match status" value="1"/>
</dbReference>
<feature type="compositionally biased region" description="Polar residues" evidence="4">
    <location>
        <begin position="1008"/>
        <end position="1023"/>
    </location>
</feature>
<dbReference type="GO" id="GO:0005829">
    <property type="term" value="C:cytosol"/>
    <property type="evidence" value="ECO:0007669"/>
    <property type="project" value="TreeGrafter"/>
</dbReference>
<dbReference type="InterPro" id="IPR029299">
    <property type="entry name" value="ALMS_motif"/>
</dbReference>
<feature type="region of interest" description="Disordered" evidence="4">
    <location>
        <begin position="579"/>
        <end position="628"/>
    </location>
</feature>
<comment type="caution">
    <text evidence="6">The sequence shown here is derived from an EMBL/GenBank/DDBJ whole genome shotgun (WGS) entry which is preliminary data.</text>
</comment>
<evidence type="ECO:0000256" key="2">
    <source>
        <dbReference type="ARBA" id="ARBA00022490"/>
    </source>
</evidence>
<feature type="domain" description="ALMS motif" evidence="5">
    <location>
        <begin position="2071"/>
        <end position="2183"/>
    </location>
</feature>
<feature type="region of interest" description="Disordered" evidence="4">
    <location>
        <begin position="173"/>
        <end position="231"/>
    </location>
</feature>
<feature type="compositionally biased region" description="Polar residues" evidence="4">
    <location>
        <begin position="1420"/>
        <end position="1433"/>
    </location>
</feature>
<feature type="compositionally biased region" description="Low complexity" evidence="4">
    <location>
        <begin position="1864"/>
        <end position="1889"/>
    </location>
</feature>
<evidence type="ECO:0000313" key="7">
    <source>
        <dbReference type="Proteomes" id="UP000438429"/>
    </source>
</evidence>
<evidence type="ECO:0000256" key="4">
    <source>
        <dbReference type="SAM" id="MobiDB-lite"/>
    </source>
</evidence>
<comment type="subcellular location">
    <subcellularLocation>
        <location evidence="1">Cytoplasm</location>
        <location evidence="1">Cytoskeleton</location>
        <location evidence="1">Microtubule organizing center</location>
        <location evidence="1">Centrosome</location>
    </subcellularLocation>
</comment>
<feature type="compositionally biased region" description="Low complexity" evidence="4">
    <location>
        <begin position="1805"/>
        <end position="1815"/>
    </location>
</feature>
<feature type="compositionally biased region" description="Polar residues" evidence="4">
    <location>
        <begin position="1351"/>
        <end position="1361"/>
    </location>
</feature>
<feature type="region of interest" description="Disordered" evidence="4">
    <location>
        <begin position="1623"/>
        <end position="1696"/>
    </location>
</feature>
<feature type="region of interest" description="Disordered" evidence="4">
    <location>
        <begin position="645"/>
        <end position="672"/>
    </location>
</feature>
<feature type="region of interest" description="Disordered" evidence="4">
    <location>
        <begin position="469"/>
        <end position="513"/>
    </location>
</feature>
<feature type="region of interest" description="Disordered" evidence="4">
    <location>
        <begin position="23"/>
        <end position="67"/>
    </location>
</feature>
<feature type="region of interest" description="Disordered" evidence="4">
    <location>
        <begin position="262"/>
        <end position="392"/>
    </location>
</feature>
<feature type="region of interest" description="Disordered" evidence="4">
    <location>
        <begin position="1565"/>
        <end position="1603"/>
    </location>
</feature>
<feature type="compositionally biased region" description="Low complexity" evidence="4">
    <location>
        <begin position="977"/>
        <end position="993"/>
    </location>
</feature>
<dbReference type="GO" id="GO:0005813">
    <property type="term" value="C:centrosome"/>
    <property type="evidence" value="ECO:0007669"/>
    <property type="project" value="UniProtKB-SubCell"/>
</dbReference>
<feature type="compositionally biased region" description="Low complexity" evidence="4">
    <location>
        <begin position="1200"/>
        <end position="1213"/>
    </location>
</feature>
<dbReference type="GO" id="GO:0005814">
    <property type="term" value="C:centriole"/>
    <property type="evidence" value="ECO:0007669"/>
    <property type="project" value="TreeGrafter"/>
</dbReference>
<dbReference type="PANTHER" id="PTHR21553:SF36">
    <property type="entry name" value="ALMS1 CENTROSOME AND BASAL BODY-ASSOCIATED PROTEIN-RELATED"/>
    <property type="match status" value="1"/>
</dbReference>
<keyword evidence="2" id="KW-0963">Cytoplasm</keyword>
<dbReference type="EMBL" id="VEVO01000003">
    <property type="protein sequence ID" value="KAF0043859.1"/>
    <property type="molecule type" value="Genomic_DNA"/>
</dbReference>
<gene>
    <name evidence="6" type="ORF">F2P81_003017</name>
</gene>
<feature type="region of interest" description="Disordered" evidence="4">
    <location>
        <begin position="2036"/>
        <end position="2070"/>
    </location>
</feature>
<dbReference type="GO" id="GO:0046599">
    <property type="term" value="P:regulation of centriole replication"/>
    <property type="evidence" value="ECO:0007669"/>
    <property type="project" value="TreeGrafter"/>
</dbReference>
<feature type="compositionally biased region" description="Basic and acidic residues" evidence="4">
    <location>
        <begin position="1842"/>
        <end position="1863"/>
    </location>
</feature>
<feature type="compositionally biased region" description="Low complexity" evidence="4">
    <location>
        <begin position="1283"/>
        <end position="1297"/>
    </location>
</feature>
<feature type="region of interest" description="Disordered" evidence="4">
    <location>
        <begin position="1469"/>
        <end position="1541"/>
    </location>
</feature>
<feature type="compositionally biased region" description="Basic and acidic residues" evidence="4">
    <location>
        <begin position="645"/>
        <end position="660"/>
    </location>
</feature>
<feature type="compositionally biased region" description="Basic and acidic residues" evidence="4">
    <location>
        <begin position="340"/>
        <end position="363"/>
    </location>
</feature>
<feature type="region of interest" description="Disordered" evidence="4">
    <location>
        <begin position="1187"/>
        <end position="1434"/>
    </location>
</feature>
<feature type="compositionally biased region" description="Low complexity" evidence="4">
    <location>
        <begin position="581"/>
        <end position="610"/>
    </location>
</feature>
<feature type="region of interest" description="Disordered" evidence="4">
    <location>
        <begin position="1836"/>
        <end position="1907"/>
    </location>
</feature>
<proteinExistence type="predicted"/>
<feature type="region of interest" description="Disordered" evidence="4">
    <location>
        <begin position="1919"/>
        <end position="1989"/>
    </location>
</feature>
<feature type="compositionally biased region" description="Low complexity" evidence="4">
    <location>
        <begin position="866"/>
        <end position="882"/>
    </location>
</feature>
<feature type="compositionally biased region" description="Basic and acidic residues" evidence="4">
    <location>
        <begin position="1745"/>
        <end position="1756"/>
    </location>
</feature>
<feature type="compositionally biased region" description="Basic and acidic residues" evidence="4">
    <location>
        <begin position="491"/>
        <end position="507"/>
    </location>
</feature>
<feature type="compositionally biased region" description="Basic residues" evidence="4">
    <location>
        <begin position="1970"/>
        <end position="1986"/>
    </location>
</feature>
<feature type="compositionally biased region" description="Basic and acidic residues" evidence="4">
    <location>
        <begin position="1630"/>
        <end position="1649"/>
    </location>
</feature>
<feature type="compositionally biased region" description="Polar residues" evidence="4">
    <location>
        <begin position="319"/>
        <end position="339"/>
    </location>
</feature>
<feature type="compositionally biased region" description="Basic and acidic residues" evidence="4">
    <location>
        <begin position="206"/>
        <end position="231"/>
    </location>
</feature>
<reference evidence="6 7" key="1">
    <citation type="submission" date="2019-06" db="EMBL/GenBank/DDBJ databases">
        <title>Draft genomes of female and male turbot (Scophthalmus maximus).</title>
        <authorList>
            <person name="Xu H."/>
            <person name="Xu X.-W."/>
            <person name="Shao C."/>
            <person name="Chen S."/>
        </authorList>
    </citation>
    <scope>NUCLEOTIDE SEQUENCE [LARGE SCALE GENOMIC DNA]</scope>
    <source>
        <strain evidence="6">Ysfricsl-2016a</strain>
        <tissue evidence="6">Blood</tissue>
    </source>
</reference>
<feature type="compositionally biased region" description="Polar residues" evidence="4">
    <location>
        <begin position="1134"/>
        <end position="1149"/>
    </location>
</feature>
<evidence type="ECO:0000259" key="5">
    <source>
        <dbReference type="Pfam" id="PF15309"/>
    </source>
</evidence>
<protein>
    <recommendedName>
        <fullName evidence="5">ALMS motif domain-containing protein</fullName>
    </recommendedName>
</protein>
<feature type="compositionally biased region" description="Pro residues" evidence="4">
    <location>
        <begin position="1298"/>
        <end position="1310"/>
    </location>
</feature>
<feature type="compositionally biased region" description="Basic and acidic residues" evidence="4">
    <location>
        <begin position="1363"/>
        <end position="1374"/>
    </location>
</feature>
<evidence type="ECO:0000313" key="6">
    <source>
        <dbReference type="EMBL" id="KAF0043859.1"/>
    </source>
</evidence>
<feature type="region of interest" description="Disordered" evidence="4">
    <location>
        <begin position="757"/>
        <end position="810"/>
    </location>
</feature>
<dbReference type="Proteomes" id="UP000438429">
    <property type="component" value="Unassembled WGS sequence"/>
</dbReference>
<dbReference type="Pfam" id="PF15309">
    <property type="entry name" value="ALMS_motif"/>
    <property type="match status" value="1"/>
</dbReference>
<feature type="compositionally biased region" description="Basic and acidic residues" evidence="4">
    <location>
        <begin position="2036"/>
        <end position="2063"/>
    </location>
</feature>
<feature type="region of interest" description="Disordered" evidence="4">
    <location>
        <begin position="1745"/>
        <end position="1815"/>
    </location>
</feature>
<feature type="compositionally biased region" description="Basic and acidic residues" evidence="4">
    <location>
        <begin position="1668"/>
        <end position="1692"/>
    </location>
</feature>
<feature type="compositionally biased region" description="Low complexity" evidence="4">
    <location>
        <begin position="265"/>
        <end position="284"/>
    </location>
</feature>
<dbReference type="GO" id="GO:0008017">
    <property type="term" value="F:microtubule binding"/>
    <property type="evidence" value="ECO:0007669"/>
    <property type="project" value="TreeGrafter"/>
</dbReference>
<name>A0A6A4TGA6_SCOMX</name>
<organism evidence="6 7">
    <name type="scientific">Scophthalmus maximus</name>
    <name type="common">Turbot</name>
    <name type="synonym">Psetta maxima</name>
    <dbReference type="NCBI Taxonomy" id="52904"/>
    <lineage>
        <taxon>Eukaryota</taxon>
        <taxon>Metazoa</taxon>
        <taxon>Chordata</taxon>
        <taxon>Craniata</taxon>
        <taxon>Vertebrata</taxon>
        <taxon>Euteleostomi</taxon>
        <taxon>Actinopterygii</taxon>
        <taxon>Neopterygii</taxon>
        <taxon>Teleostei</taxon>
        <taxon>Neoteleostei</taxon>
        <taxon>Acanthomorphata</taxon>
        <taxon>Carangaria</taxon>
        <taxon>Pleuronectiformes</taxon>
        <taxon>Pleuronectoidei</taxon>
        <taxon>Scophthalmidae</taxon>
        <taxon>Scophthalmus</taxon>
    </lineage>
</organism>
<feature type="compositionally biased region" description="Acidic residues" evidence="4">
    <location>
        <begin position="1078"/>
        <end position="1089"/>
    </location>
</feature>
<feature type="compositionally biased region" description="Basic and acidic residues" evidence="4">
    <location>
        <begin position="1383"/>
        <end position="1402"/>
    </location>
</feature>